<dbReference type="Proteomes" id="UP001369086">
    <property type="component" value="Unassembled WGS sequence"/>
</dbReference>
<feature type="region of interest" description="Disordered" evidence="1">
    <location>
        <begin position="274"/>
        <end position="294"/>
    </location>
</feature>
<evidence type="ECO:0000313" key="3">
    <source>
        <dbReference type="EMBL" id="KAK6485507.1"/>
    </source>
</evidence>
<feature type="region of interest" description="Disordered" evidence="1">
    <location>
        <begin position="141"/>
        <end position="161"/>
    </location>
</feature>
<dbReference type="PANTHER" id="PTHR23098:SF16">
    <property type="entry name" value="REGULATORY PROTEIN ZESTE"/>
    <property type="match status" value="1"/>
</dbReference>
<gene>
    <name evidence="3" type="ORF">HHUSO_G11307</name>
</gene>
<organism evidence="3 4">
    <name type="scientific">Huso huso</name>
    <name type="common">Beluga</name>
    <name type="synonym">Acipenser huso</name>
    <dbReference type="NCBI Taxonomy" id="61971"/>
    <lineage>
        <taxon>Eukaryota</taxon>
        <taxon>Metazoa</taxon>
        <taxon>Chordata</taxon>
        <taxon>Craniata</taxon>
        <taxon>Vertebrata</taxon>
        <taxon>Euteleostomi</taxon>
        <taxon>Actinopterygii</taxon>
        <taxon>Chondrostei</taxon>
        <taxon>Acipenseriformes</taxon>
        <taxon>Acipenseridae</taxon>
        <taxon>Huso</taxon>
    </lineage>
</organism>
<evidence type="ECO:0000259" key="2">
    <source>
        <dbReference type="Pfam" id="PF13873"/>
    </source>
</evidence>
<keyword evidence="4" id="KW-1185">Reference proteome</keyword>
<accession>A0ABR0ZL07</accession>
<sequence length="405" mass="44604">MSAADDHQTEAPGILLSSKVLQNRYSFSTRRKSNSSSATTSMSLFKEDESTQREMNEGTEATLTLSRTRLPNFSSDETEILLTEVETMFHRRTAGNRDPLALRRSKWQEIADKISAVSGMAREPKHLKKKLNDLRRRVRTRLAKSQADKRTGGAPSPSSRLSRLDERVLAIMPDLARSAVTGVDTLHMKLRSLEGKHPGCRMSPVLSLSSDYDTDNQSTSSLDRLMEEGHATPYLLHTPKIQSPISEGSGREAGPPRARLGTGSIRAEFLPSREPAETPASHPRHVTQASPQRAPLQGQKEAEWCISSHELLAFQQGLKGAMEAGFRSIGSHLADIHRDLVRLDSTMSRMSDRLDANFATLAEALQERRPTSAPTPPESVRLHSSQSSSSPRIPRAPAASAAETF</sequence>
<feature type="region of interest" description="Disordered" evidence="1">
    <location>
        <begin position="366"/>
        <end position="405"/>
    </location>
</feature>
<dbReference type="PANTHER" id="PTHR23098">
    <property type="entry name" value="AGAP001331-PA-RELATED"/>
    <property type="match status" value="1"/>
</dbReference>
<name>A0ABR0ZL07_HUSHU</name>
<feature type="compositionally biased region" description="Basic and acidic residues" evidence="1">
    <location>
        <begin position="45"/>
        <end position="56"/>
    </location>
</feature>
<feature type="domain" description="Myb/SANT-like DNA-binding" evidence="2">
    <location>
        <begin position="69"/>
        <end position="144"/>
    </location>
</feature>
<dbReference type="InterPro" id="IPR028002">
    <property type="entry name" value="Myb_DNA-bind_5"/>
</dbReference>
<feature type="region of interest" description="Disordered" evidence="1">
    <location>
        <begin position="240"/>
        <end position="260"/>
    </location>
</feature>
<protein>
    <recommendedName>
        <fullName evidence="2">Myb/SANT-like DNA-binding domain-containing protein</fullName>
    </recommendedName>
</protein>
<feature type="region of interest" description="Disordered" evidence="1">
    <location>
        <begin position="27"/>
        <end position="57"/>
    </location>
</feature>
<comment type="caution">
    <text evidence="3">The sequence shown here is derived from an EMBL/GenBank/DDBJ whole genome shotgun (WGS) entry which is preliminary data.</text>
</comment>
<evidence type="ECO:0000256" key="1">
    <source>
        <dbReference type="SAM" id="MobiDB-lite"/>
    </source>
</evidence>
<feature type="compositionally biased region" description="Low complexity" evidence="1">
    <location>
        <begin position="384"/>
        <end position="405"/>
    </location>
</feature>
<proteinExistence type="predicted"/>
<reference evidence="3 4" key="1">
    <citation type="submission" date="2021-05" db="EMBL/GenBank/DDBJ databases">
        <authorList>
            <person name="Zahm M."/>
            <person name="Klopp C."/>
            <person name="Cabau C."/>
            <person name="Kuhl H."/>
            <person name="Suciu R."/>
            <person name="Ciorpac M."/>
            <person name="Holostenco D."/>
            <person name="Gessner J."/>
            <person name="Wuertz S."/>
            <person name="Hohne C."/>
            <person name="Stock M."/>
            <person name="Gislard M."/>
            <person name="Lluch J."/>
            <person name="Milhes M."/>
            <person name="Lampietro C."/>
            <person name="Lopez Roques C."/>
            <person name="Donnadieu C."/>
            <person name="Du K."/>
            <person name="Schartl M."/>
            <person name="Guiguen Y."/>
        </authorList>
    </citation>
    <scope>NUCLEOTIDE SEQUENCE [LARGE SCALE GENOMIC DNA]</scope>
    <source>
        <strain evidence="3">Hh-F2</strain>
        <tissue evidence="3">Blood</tissue>
    </source>
</reference>
<dbReference type="EMBL" id="JAHFZB010000009">
    <property type="protein sequence ID" value="KAK6485507.1"/>
    <property type="molecule type" value="Genomic_DNA"/>
</dbReference>
<dbReference type="Pfam" id="PF13873">
    <property type="entry name" value="Myb_DNA-bind_5"/>
    <property type="match status" value="1"/>
</dbReference>
<feature type="compositionally biased region" description="Low complexity" evidence="1">
    <location>
        <begin position="34"/>
        <end position="43"/>
    </location>
</feature>
<evidence type="ECO:0000313" key="4">
    <source>
        <dbReference type="Proteomes" id="UP001369086"/>
    </source>
</evidence>